<protein>
    <recommendedName>
        <fullName evidence="1">KilA-N DNA-binding domain-containing protein</fullName>
    </recommendedName>
</protein>
<sequence length="109" mass="12814">MFELTKDEFENWRCQFGTSNADKMGLRYRPMAFTEHGILMLSSVLNSKRAILVNIQIMRAFTKLRKILVSNEELRVTIQVKEFTTQDTKKQRFTVTTCSYIGQKKLRNT</sequence>
<organism evidence="2 3">
    <name type="scientific">Candidatus Desantisbacteria bacterium CG_4_8_14_3_um_filter_40_12</name>
    <dbReference type="NCBI Taxonomy" id="1974545"/>
    <lineage>
        <taxon>Bacteria</taxon>
        <taxon>Candidatus Desantisiibacteriota</taxon>
    </lineage>
</organism>
<dbReference type="AlphaFoldDB" id="A0A2M7JEH5"/>
<evidence type="ECO:0000313" key="2">
    <source>
        <dbReference type="EMBL" id="PIX17790.1"/>
    </source>
</evidence>
<dbReference type="EMBL" id="PFIC01000039">
    <property type="protein sequence ID" value="PIX17790.1"/>
    <property type="molecule type" value="Genomic_DNA"/>
</dbReference>
<accession>A0A2M7JEH5</accession>
<name>A0A2M7JEH5_9BACT</name>
<proteinExistence type="predicted"/>
<feature type="domain" description="KilA-N DNA-binding" evidence="1">
    <location>
        <begin position="1"/>
        <end position="44"/>
    </location>
</feature>
<reference evidence="3" key="1">
    <citation type="submission" date="2017-09" db="EMBL/GenBank/DDBJ databases">
        <title>Depth-based differentiation of microbial function through sediment-hosted aquifers and enrichment of novel symbionts in the deep terrestrial subsurface.</title>
        <authorList>
            <person name="Probst A.J."/>
            <person name="Ladd B."/>
            <person name="Jarett J.K."/>
            <person name="Geller-Mcgrath D.E."/>
            <person name="Sieber C.M.K."/>
            <person name="Emerson J.B."/>
            <person name="Anantharaman K."/>
            <person name="Thomas B.C."/>
            <person name="Malmstrom R."/>
            <person name="Stieglmeier M."/>
            <person name="Klingl A."/>
            <person name="Woyke T."/>
            <person name="Ryan C.M."/>
            <person name="Banfield J.F."/>
        </authorList>
    </citation>
    <scope>NUCLEOTIDE SEQUENCE [LARGE SCALE GENOMIC DNA]</scope>
</reference>
<dbReference type="Proteomes" id="UP000229297">
    <property type="component" value="Unassembled WGS sequence"/>
</dbReference>
<dbReference type="InterPro" id="IPR018873">
    <property type="entry name" value="KilA-N_DNA-bd_domain"/>
</dbReference>
<evidence type="ECO:0000259" key="1">
    <source>
        <dbReference type="Pfam" id="PF10543"/>
    </source>
</evidence>
<gene>
    <name evidence="2" type="ORF">COZ71_01450</name>
</gene>
<evidence type="ECO:0000313" key="3">
    <source>
        <dbReference type="Proteomes" id="UP000229297"/>
    </source>
</evidence>
<feature type="non-terminal residue" evidence="2">
    <location>
        <position position="109"/>
    </location>
</feature>
<comment type="caution">
    <text evidence="2">The sequence shown here is derived from an EMBL/GenBank/DDBJ whole genome shotgun (WGS) entry which is preliminary data.</text>
</comment>
<dbReference type="Pfam" id="PF10543">
    <property type="entry name" value="ORF6N"/>
    <property type="match status" value="1"/>
</dbReference>